<keyword evidence="1" id="KW-0175">Coiled coil</keyword>
<gene>
    <name evidence="2" type="ORF">N0V91_008185</name>
</gene>
<keyword evidence="3" id="KW-1185">Reference proteome</keyword>
<evidence type="ECO:0000313" key="2">
    <source>
        <dbReference type="EMBL" id="KAJ4401163.1"/>
    </source>
</evidence>
<proteinExistence type="predicted"/>
<accession>A0A9W8Z9Z7</accession>
<organism evidence="2 3">
    <name type="scientific">Didymella pomorum</name>
    <dbReference type="NCBI Taxonomy" id="749634"/>
    <lineage>
        <taxon>Eukaryota</taxon>
        <taxon>Fungi</taxon>
        <taxon>Dikarya</taxon>
        <taxon>Ascomycota</taxon>
        <taxon>Pezizomycotina</taxon>
        <taxon>Dothideomycetes</taxon>
        <taxon>Pleosporomycetidae</taxon>
        <taxon>Pleosporales</taxon>
        <taxon>Pleosporineae</taxon>
        <taxon>Didymellaceae</taxon>
        <taxon>Didymella</taxon>
    </lineage>
</organism>
<evidence type="ECO:0000256" key="1">
    <source>
        <dbReference type="SAM" id="Coils"/>
    </source>
</evidence>
<comment type="caution">
    <text evidence="2">The sequence shown here is derived from an EMBL/GenBank/DDBJ whole genome shotgun (WGS) entry which is preliminary data.</text>
</comment>
<sequence>MPAYADDDLIGLADESTVTSPISPTSIASSPNKIVVKHRSPVKRDSFSDLTVMMKAKKPYTPIPPPTPSAPLSNAANGMQFASRVRSGSSIFSPLARPYHADGSVAAYLQNQARYPLTAVTSPITGYSEQKMQRLVSMLEEIDDIPVDDEEDDNATVQHTQTNKAVVQPLLPGFEPISTTIPIRTGPIFPPTPADSTEPQTMPTDPIVRVTMHAWEAVSRGLEVLKEEKRTLELKISRLEKLKASPPRLSSDKEDELSTEIGHLKFQNEQNKTQKATMARTLSQKDVEIKQLQLDLDVCKEALERAEIAATSHAEVVGEYDYLQDRMKEDRINASCLLSDLKEVKDREIQTLTEQVHDLQDEVRRSEEGGRNNKHKDLAIIRLEALIKCEMQLKTVNAEYIAEHVKVDELEDHIELLQGKLGEVGGLQAQLSQKSADCDRWRTKYKNQEKMVDTWKRQLERAADENTCLRGAAHLVKPAASSKLSPIVTSCSECYSKNITCDNKARCRHCTENNVEV</sequence>
<name>A0A9W8Z9Z7_9PLEO</name>
<dbReference type="OrthoDB" id="3777260at2759"/>
<evidence type="ECO:0000313" key="3">
    <source>
        <dbReference type="Proteomes" id="UP001140510"/>
    </source>
</evidence>
<reference evidence="2" key="1">
    <citation type="submission" date="2022-10" db="EMBL/GenBank/DDBJ databases">
        <title>Tapping the CABI collections for fungal endophytes: first genome assemblies for Collariella, Neodidymelliopsis, Ascochyta clinopodiicola, Didymella pomorum, Didymosphaeria variabile, Neocosmospora piperis and Neocucurbitaria cava.</title>
        <authorList>
            <person name="Hill R."/>
        </authorList>
    </citation>
    <scope>NUCLEOTIDE SEQUENCE</scope>
    <source>
        <strain evidence="2">IMI 355091</strain>
    </source>
</reference>
<dbReference type="Proteomes" id="UP001140510">
    <property type="component" value="Unassembled WGS sequence"/>
</dbReference>
<dbReference type="EMBL" id="JAPEVA010000078">
    <property type="protein sequence ID" value="KAJ4401163.1"/>
    <property type="molecule type" value="Genomic_DNA"/>
</dbReference>
<protein>
    <submittedName>
        <fullName evidence="2">Uncharacterized protein</fullName>
    </submittedName>
</protein>
<dbReference type="AlphaFoldDB" id="A0A9W8Z9Z7"/>
<feature type="coiled-coil region" evidence="1">
    <location>
        <begin position="342"/>
        <end position="369"/>
    </location>
</feature>